<organism evidence="2 3">
    <name type="scientific">Streptomyces brasiliensis</name>
    <dbReference type="NCBI Taxonomy" id="1954"/>
    <lineage>
        <taxon>Bacteria</taxon>
        <taxon>Bacillati</taxon>
        <taxon>Actinomycetota</taxon>
        <taxon>Actinomycetes</taxon>
        <taxon>Kitasatosporales</taxon>
        <taxon>Streptomycetaceae</taxon>
        <taxon>Streptomyces</taxon>
    </lineage>
</organism>
<evidence type="ECO:0008006" key="4">
    <source>
        <dbReference type="Google" id="ProtNLM"/>
    </source>
</evidence>
<gene>
    <name evidence="2" type="ORF">GCM10010121_089240</name>
</gene>
<protein>
    <recommendedName>
        <fullName evidence="4">Integrase</fullName>
    </recommendedName>
</protein>
<dbReference type="RefSeq" id="WP_229841550.1">
    <property type="nucleotide sequence ID" value="NZ_BMQA01000081.1"/>
</dbReference>
<dbReference type="EMBL" id="BMQA01000081">
    <property type="protein sequence ID" value="GGJ64713.1"/>
    <property type="molecule type" value="Genomic_DNA"/>
</dbReference>
<evidence type="ECO:0000313" key="2">
    <source>
        <dbReference type="EMBL" id="GGJ64713.1"/>
    </source>
</evidence>
<dbReference type="Proteomes" id="UP000657574">
    <property type="component" value="Unassembled WGS sequence"/>
</dbReference>
<accession>A0A917UKW0</accession>
<comment type="caution">
    <text evidence="2">The sequence shown here is derived from an EMBL/GenBank/DDBJ whole genome shotgun (WGS) entry which is preliminary data.</text>
</comment>
<name>A0A917UKW0_9ACTN</name>
<dbReference type="AlphaFoldDB" id="A0A917UKW0"/>
<evidence type="ECO:0000313" key="3">
    <source>
        <dbReference type="Proteomes" id="UP000657574"/>
    </source>
</evidence>
<reference evidence="2" key="1">
    <citation type="journal article" date="2014" name="Int. J. Syst. Evol. Microbiol.">
        <title>Complete genome sequence of Corynebacterium casei LMG S-19264T (=DSM 44701T), isolated from a smear-ripened cheese.</title>
        <authorList>
            <consortium name="US DOE Joint Genome Institute (JGI-PGF)"/>
            <person name="Walter F."/>
            <person name="Albersmeier A."/>
            <person name="Kalinowski J."/>
            <person name="Ruckert C."/>
        </authorList>
    </citation>
    <scope>NUCLEOTIDE SEQUENCE</scope>
    <source>
        <strain evidence="2">JCM 3086</strain>
    </source>
</reference>
<keyword evidence="3" id="KW-1185">Reference proteome</keyword>
<sequence length="205" mass="23779">MLLRLAYLTITNAFAALRLLPMSDRDKDAEILAVRHQIMVLERQLDAGRVKSAAEDRAFLAALLVPLPRQVLRRLRLLIQPDTVLRWHRNLIKQRHARTCRPKRPGRPPTVRSIRILILRLVRENPSWGYRRVHGELATWSWAAALFCRPARWARLIVRLRKEARARFSRCGARPDHRCPRPARAPMSVQQSAVTRPVRGRRSPG</sequence>
<feature type="region of interest" description="Disordered" evidence="1">
    <location>
        <begin position="171"/>
        <end position="205"/>
    </location>
</feature>
<reference evidence="2" key="2">
    <citation type="submission" date="2020-09" db="EMBL/GenBank/DDBJ databases">
        <authorList>
            <person name="Sun Q."/>
            <person name="Ohkuma M."/>
        </authorList>
    </citation>
    <scope>NUCLEOTIDE SEQUENCE</scope>
    <source>
        <strain evidence="2">JCM 3086</strain>
    </source>
</reference>
<evidence type="ECO:0000256" key="1">
    <source>
        <dbReference type="SAM" id="MobiDB-lite"/>
    </source>
</evidence>
<proteinExistence type="predicted"/>